<dbReference type="EnsemblPlants" id="AET3Gv21204600.1">
    <property type="protein sequence ID" value="AET3Gv21204600.1"/>
    <property type="gene ID" value="AET3Gv21204600"/>
</dbReference>
<dbReference type="Gramene" id="AET3Gv21204600.2">
    <property type="protein sequence ID" value="AET3Gv21204600.2"/>
    <property type="gene ID" value="AET3Gv21204600"/>
</dbReference>
<dbReference type="Gramene" id="AET6Gv20199600.1">
    <property type="protein sequence ID" value="AET6Gv20199600.1"/>
    <property type="gene ID" value="AET6Gv20199600"/>
</dbReference>
<reference evidence="1" key="4">
    <citation type="submission" date="2019-03" db="UniProtKB">
        <authorList>
            <consortium name="EnsemblPlants"/>
        </authorList>
    </citation>
    <scope>IDENTIFICATION</scope>
</reference>
<reference evidence="1" key="5">
    <citation type="journal article" date="2021" name="G3 (Bethesda)">
        <title>Aegilops tauschii genome assembly Aet v5.0 features greater sequence contiguity and improved annotation.</title>
        <authorList>
            <person name="Wang L."/>
            <person name="Zhu T."/>
            <person name="Rodriguez J.C."/>
            <person name="Deal K.R."/>
            <person name="Dubcovsky J."/>
            <person name="McGuire P.E."/>
            <person name="Lux T."/>
            <person name="Spannagl M."/>
            <person name="Mayer K.F.X."/>
            <person name="Baldrich P."/>
            <person name="Meyers B.C."/>
            <person name="Huo N."/>
            <person name="Gu Y.Q."/>
            <person name="Zhou H."/>
            <person name="Devos K.M."/>
            <person name="Bennetzen J.L."/>
            <person name="Unver T."/>
            <person name="Budak H."/>
            <person name="Gulick P.J."/>
            <person name="Galiba G."/>
            <person name="Kalapos B."/>
            <person name="Nelson D.R."/>
            <person name="Li P."/>
            <person name="You F.M."/>
            <person name="Luo M.C."/>
            <person name="Dvorak J."/>
        </authorList>
    </citation>
    <scope>NUCLEOTIDE SEQUENCE [LARGE SCALE GENOMIC DNA]</scope>
    <source>
        <strain evidence="1">cv. AL8/78</strain>
    </source>
</reference>
<reference evidence="2" key="2">
    <citation type="journal article" date="2017" name="Nat. Plants">
        <title>The Aegilops tauschii genome reveals multiple impacts of transposons.</title>
        <authorList>
            <person name="Zhao G."/>
            <person name="Zou C."/>
            <person name="Li K."/>
            <person name="Wang K."/>
            <person name="Li T."/>
            <person name="Gao L."/>
            <person name="Zhang X."/>
            <person name="Wang H."/>
            <person name="Yang Z."/>
            <person name="Liu X."/>
            <person name="Jiang W."/>
            <person name="Mao L."/>
            <person name="Kong X."/>
            <person name="Jiao Y."/>
            <person name="Jia J."/>
        </authorList>
    </citation>
    <scope>NUCLEOTIDE SEQUENCE [LARGE SCALE GENOMIC DNA]</scope>
    <source>
        <strain evidence="2">cv. AL8/78</strain>
    </source>
</reference>
<dbReference type="AlphaFoldDB" id="A0A453N2R8"/>
<dbReference type="Gramene" id="AET3Gv21204600.1">
    <property type="protein sequence ID" value="AET3Gv21204600.1"/>
    <property type="gene ID" value="AET3Gv21204600"/>
</dbReference>
<reference evidence="2" key="1">
    <citation type="journal article" date="2014" name="Science">
        <title>Ancient hybridizations among the ancestral genomes of bread wheat.</title>
        <authorList>
            <consortium name="International Wheat Genome Sequencing Consortium,"/>
            <person name="Marcussen T."/>
            <person name="Sandve S.R."/>
            <person name="Heier L."/>
            <person name="Spannagl M."/>
            <person name="Pfeifer M."/>
            <person name="Jakobsen K.S."/>
            <person name="Wulff B.B."/>
            <person name="Steuernagel B."/>
            <person name="Mayer K.F."/>
            <person name="Olsen O.A."/>
        </authorList>
    </citation>
    <scope>NUCLEOTIDE SEQUENCE [LARGE SCALE GENOMIC DNA]</scope>
    <source>
        <strain evidence="2">cv. AL8/78</strain>
    </source>
</reference>
<evidence type="ECO:0000313" key="1">
    <source>
        <dbReference type="EnsemblPlants" id="AET6Gv20199600.1"/>
    </source>
</evidence>
<dbReference type="EnsemblPlants" id="AET7Gv21167600.2">
    <property type="protein sequence ID" value="AET7Gv21167600.2"/>
    <property type="gene ID" value="AET7Gv21167600"/>
</dbReference>
<dbReference type="Gramene" id="AET7Gv21167600.2">
    <property type="protein sequence ID" value="AET7Gv21167600.2"/>
    <property type="gene ID" value="AET7Gv21167600"/>
</dbReference>
<name>A0A453N2R8_AEGTS</name>
<protein>
    <submittedName>
        <fullName evidence="1">Uncharacterized protein</fullName>
    </submittedName>
</protein>
<keyword evidence="2" id="KW-1185">Reference proteome</keyword>
<accession>A0A453N2R8</accession>
<dbReference type="EnsemblPlants" id="AET3Gv21204600.2">
    <property type="protein sequence ID" value="AET3Gv21204600.2"/>
    <property type="gene ID" value="AET3Gv21204600"/>
</dbReference>
<organism evidence="1 2">
    <name type="scientific">Aegilops tauschii subsp. strangulata</name>
    <name type="common">Goatgrass</name>
    <dbReference type="NCBI Taxonomy" id="200361"/>
    <lineage>
        <taxon>Eukaryota</taxon>
        <taxon>Viridiplantae</taxon>
        <taxon>Streptophyta</taxon>
        <taxon>Embryophyta</taxon>
        <taxon>Tracheophyta</taxon>
        <taxon>Spermatophyta</taxon>
        <taxon>Magnoliopsida</taxon>
        <taxon>Liliopsida</taxon>
        <taxon>Poales</taxon>
        <taxon>Poaceae</taxon>
        <taxon>BOP clade</taxon>
        <taxon>Pooideae</taxon>
        <taxon>Triticodae</taxon>
        <taxon>Triticeae</taxon>
        <taxon>Triticinae</taxon>
        <taxon>Aegilops</taxon>
    </lineage>
</organism>
<dbReference type="EnsemblPlants" id="AET7Gv21167600.1">
    <property type="protein sequence ID" value="AET7Gv21167600.1"/>
    <property type="gene ID" value="AET7Gv21167600"/>
</dbReference>
<dbReference type="Proteomes" id="UP000015105">
    <property type="component" value="Chromosome 6D"/>
</dbReference>
<evidence type="ECO:0000313" key="2">
    <source>
        <dbReference type="Proteomes" id="UP000015105"/>
    </source>
</evidence>
<dbReference type="Gramene" id="AET7Gv21167600.1">
    <property type="protein sequence ID" value="AET7Gv21167600.1"/>
    <property type="gene ID" value="AET7Gv21167600"/>
</dbReference>
<dbReference type="Proteomes" id="UP000015105">
    <property type="component" value="Chromosome 7D"/>
</dbReference>
<dbReference type="EnsemblPlants" id="AET6Gv20199600.1">
    <property type="protein sequence ID" value="AET6Gv20199600.1"/>
    <property type="gene ID" value="AET6Gv20199600"/>
</dbReference>
<sequence length="38" mass="3986">MLMDDHAENCGSEALRSNKYSALPCSAPMSFSPSVPAA</sequence>
<proteinExistence type="predicted"/>
<reference evidence="1" key="3">
    <citation type="journal article" date="2017" name="Nature">
        <title>Genome sequence of the progenitor of the wheat D genome Aegilops tauschii.</title>
        <authorList>
            <person name="Luo M.C."/>
            <person name="Gu Y.Q."/>
            <person name="Puiu D."/>
            <person name="Wang H."/>
            <person name="Twardziok S.O."/>
            <person name="Deal K.R."/>
            <person name="Huo N."/>
            <person name="Zhu T."/>
            <person name="Wang L."/>
            <person name="Wang Y."/>
            <person name="McGuire P.E."/>
            <person name="Liu S."/>
            <person name="Long H."/>
            <person name="Ramasamy R.K."/>
            <person name="Rodriguez J.C."/>
            <person name="Van S.L."/>
            <person name="Yuan L."/>
            <person name="Wang Z."/>
            <person name="Xia Z."/>
            <person name="Xiao L."/>
            <person name="Anderson O.D."/>
            <person name="Ouyang S."/>
            <person name="Liang Y."/>
            <person name="Zimin A.V."/>
            <person name="Pertea G."/>
            <person name="Qi P."/>
            <person name="Bennetzen J.L."/>
            <person name="Dai X."/>
            <person name="Dawson M.W."/>
            <person name="Muller H.G."/>
            <person name="Kugler K."/>
            <person name="Rivarola-Duarte L."/>
            <person name="Spannagl M."/>
            <person name="Mayer K.F.X."/>
            <person name="Lu F.H."/>
            <person name="Bevan M.W."/>
            <person name="Leroy P."/>
            <person name="Li P."/>
            <person name="You F.M."/>
            <person name="Sun Q."/>
            <person name="Liu Z."/>
            <person name="Lyons E."/>
            <person name="Wicker T."/>
            <person name="Salzberg S.L."/>
            <person name="Devos K.M."/>
            <person name="Dvorak J."/>
        </authorList>
    </citation>
    <scope>NUCLEOTIDE SEQUENCE [LARGE SCALE GENOMIC DNA]</scope>
    <source>
        <strain evidence="1">cv. AL8/78</strain>
    </source>
</reference>
<dbReference type="Proteomes" id="UP000015105">
    <property type="component" value="Chromosome 3D"/>
</dbReference>